<comment type="caution">
    <text evidence="2">The sequence shown here is derived from an EMBL/GenBank/DDBJ whole genome shotgun (WGS) entry which is preliminary data.</text>
</comment>
<evidence type="ECO:0000313" key="2">
    <source>
        <dbReference type="EMBL" id="CAH3043905.1"/>
    </source>
</evidence>
<feature type="compositionally biased region" description="Basic and acidic residues" evidence="1">
    <location>
        <begin position="366"/>
        <end position="390"/>
    </location>
</feature>
<dbReference type="PANTHER" id="PTHR13594">
    <property type="entry name" value="CENTRIOLAR COILED-COIL PROTEIN OF 110 KDA"/>
    <property type="match status" value="1"/>
</dbReference>
<dbReference type="Pfam" id="PF16025">
    <property type="entry name" value="CaM_bind"/>
    <property type="match status" value="1"/>
</dbReference>
<keyword evidence="3" id="KW-1185">Reference proteome</keyword>
<proteinExistence type="predicted"/>
<protein>
    <submittedName>
        <fullName evidence="2">Uncharacterized protein</fullName>
    </submittedName>
</protein>
<evidence type="ECO:0000313" key="3">
    <source>
        <dbReference type="Proteomes" id="UP001159427"/>
    </source>
</evidence>
<feature type="compositionally biased region" description="Basic and acidic residues" evidence="1">
    <location>
        <begin position="167"/>
        <end position="185"/>
    </location>
</feature>
<dbReference type="PANTHER" id="PTHR13594:SF1">
    <property type="entry name" value="CENTRIOLAR COILED-COIL PROTEIN OF 110 KDA"/>
    <property type="match status" value="1"/>
</dbReference>
<name>A0ABN8N8C9_9CNID</name>
<gene>
    <name evidence="2" type="ORF">PEVE_00040735</name>
</gene>
<organism evidence="2 3">
    <name type="scientific">Porites evermanni</name>
    <dbReference type="NCBI Taxonomy" id="104178"/>
    <lineage>
        <taxon>Eukaryota</taxon>
        <taxon>Metazoa</taxon>
        <taxon>Cnidaria</taxon>
        <taxon>Anthozoa</taxon>
        <taxon>Hexacorallia</taxon>
        <taxon>Scleractinia</taxon>
        <taxon>Fungiina</taxon>
        <taxon>Poritidae</taxon>
        <taxon>Porites</taxon>
    </lineage>
</organism>
<evidence type="ECO:0000256" key="1">
    <source>
        <dbReference type="SAM" id="MobiDB-lite"/>
    </source>
</evidence>
<dbReference type="EMBL" id="CALNXI010000752">
    <property type="protein sequence ID" value="CAH3043905.1"/>
    <property type="molecule type" value="Genomic_DNA"/>
</dbReference>
<accession>A0ABN8N8C9</accession>
<feature type="region of interest" description="Disordered" evidence="1">
    <location>
        <begin position="167"/>
        <end position="188"/>
    </location>
</feature>
<sequence>MPACLRDLFEQTSCEEGKCLSNNAFTSAKSYTKILGINGMQLPPPLLTEEQRAEMREYRRQAVRCETKLFDRRREKYSDLILQVMSVMDRIKGQREAKMLTEMNDDTESILERTVINEIADMAESLDSNRPHVIDRSSPLRRPLSMPPGEMYSILELSAENLDLDAQDHHTEPESSSDKENHVVHMESSVTRFRETLISERPARNDTKDVLADISKDDGQSMQEKMLKQNVEGHLKIARCSLHDVFFSIPVKERMSYIAQSRSLARVKQAKRTTRSSVGQSKLSAVTLRAIQRRQEGFNHSVKQTENTEVKLKHDPREERKRKNWNIRVLKPQQGHTSPPLPDKTRSKKQVNRPTTAPERPLNARMQKEDSVSKRPQTADHVRGISERPARSSLAGGITNQPAKRPGRKSLGGIIQQPKMAGALGNTKPRAQKRLSLPANAQPRIRTNDATQRPETASEVKTRSRTLAANFVK</sequence>
<feature type="region of interest" description="Disordered" evidence="1">
    <location>
        <begin position="295"/>
        <end position="473"/>
    </location>
</feature>
<dbReference type="Proteomes" id="UP001159427">
    <property type="component" value="Unassembled WGS sequence"/>
</dbReference>
<reference evidence="2 3" key="1">
    <citation type="submission" date="2022-05" db="EMBL/GenBank/DDBJ databases">
        <authorList>
            <consortium name="Genoscope - CEA"/>
            <person name="William W."/>
        </authorList>
    </citation>
    <scope>NUCLEOTIDE SEQUENCE [LARGE SCALE GENOMIC DNA]</scope>
</reference>
<dbReference type="InterPro" id="IPR033207">
    <property type="entry name" value="CCP110"/>
</dbReference>
<feature type="compositionally biased region" description="Basic and acidic residues" evidence="1">
    <location>
        <begin position="306"/>
        <end position="321"/>
    </location>
</feature>